<dbReference type="GO" id="GO:0005634">
    <property type="term" value="C:nucleus"/>
    <property type="evidence" value="ECO:0007669"/>
    <property type="project" value="UniProtKB-SubCell"/>
</dbReference>
<dbReference type="InterPro" id="IPR006592">
    <property type="entry name" value="RNA_pol_N"/>
</dbReference>
<keyword evidence="11" id="KW-0460">Magnesium</keyword>
<dbReference type="OrthoDB" id="270392at2759"/>
<keyword evidence="7 20" id="KW-0812">Transmembrane</keyword>
<dbReference type="InterPro" id="IPR035697">
    <property type="entry name" value="RNAP_III_RPC1_N"/>
</dbReference>
<dbReference type="NCBIfam" id="NF006336">
    <property type="entry name" value="PRK08566.1"/>
    <property type="match status" value="1"/>
</dbReference>
<dbReference type="InterPro" id="IPR007080">
    <property type="entry name" value="RNA_pol_Rpb1_1"/>
</dbReference>
<comment type="subunit">
    <text evidence="4">Component of the RNA polymerase III (Pol III) complex consisting of 17 subunits.</text>
</comment>
<evidence type="ECO:0000256" key="13">
    <source>
        <dbReference type="ARBA" id="ARBA00023133"/>
    </source>
</evidence>
<evidence type="ECO:0000313" key="23">
    <source>
        <dbReference type="Proteomes" id="UP000554482"/>
    </source>
</evidence>
<dbReference type="InterPro" id="IPR007081">
    <property type="entry name" value="RNA_pol_Rpb1_5"/>
</dbReference>
<dbReference type="CDD" id="cd02583">
    <property type="entry name" value="RNAP_III_RPC1_N"/>
    <property type="match status" value="1"/>
</dbReference>
<dbReference type="PANTHER" id="PTHR48446:SF1">
    <property type="entry name" value="DNA-DIRECTED RNA POLYMERASE SUBUNIT BETA' N-TERMINAL SECTION"/>
    <property type="match status" value="1"/>
</dbReference>
<reference evidence="22 23" key="1">
    <citation type="submission" date="2020-06" db="EMBL/GenBank/DDBJ databases">
        <title>Transcriptomic and genomic resources for Thalictrum thalictroides and T. hernandezii: Facilitating candidate gene discovery in an emerging model plant lineage.</title>
        <authorList>
            <person name="Arias T."/>
            <person name="Riano-Pachon D.M."/>
            <person name="Di Stilio V.S."/>
        </authorList>
    </citation>
    <scope>NUCLEOTIDE SEQUENCE [LARGE SCALE GENOMIC DNA]</scope>
    <source>
        <strain evidence="23">cv. WT478/WT964</strain>
        <tissue evidence="22">Leaves</tissue>
    </source>
</reference>
<dbReference type="GO" id="GO:0003677">
    <property type="term" value="F:DNA binding"/>
    <property type="evidence" value="ECO:0007669"/>
    <property type="project" value="InterPro"/>
</dbReference>
<feature type="transmembrane region" description="Helical" evidence="20">
    <location>
        <begin position="182"/>
        <end position="205"/>
    </location>
</feature>
<dbReference type="HAMAP" id="MF_01665">
    <property type="entry name" value="HemeA_synth_type2"/>
    <property type="match status" value="1"/>
</dbReference>
<evidence type="ECO:0000256" key="20">
    <source>
        <dbReference type="SAM" id="Phobius"/>
    </source>
</evidence>
<evidence type="ECO:0000256" key="5">
    <source>
        <dbReference type="ARBA" id="ARBA00022478"/>
    </source>
</evidence>
<evidence type="ECO:0000256" key="9">
    <source>
        <dbReference type="ARBA" id="ARBA00022723"/>
    </source>
</evidence>
<evidence type="ECO:0000256" key="17">
    <source>
        <dbReference type="ARBA" id="ARBA00023444"/>
    </source>
</evidence>
<evidence type="ECO:0000256" key="10">
    <source>
        <dbReference type="ARBA" id="ARBA00022833"/>
    </source>
</evidence>
<dbReference type="CDD" id="cd02736">
    <property type="entry name" value="RNAP_III_Rpc1_C"/>
    <property type="match status" value="1"/>
</dbReference>
<keyword evidence="15 19" id="KW-0804">Transcription</keyword>
<dbReference type="InterPro" id="IPR042102">
    <property type="entry name" value="RNA_pol_Rpb1_3_sf"/>
</dbReference>
<dbReference type="FunFam" id="1.10.150.390:FF:000004">
    <property type="entry name" value="DNA-directed RNA polymerase subunit"/>
    <property type="match status" value="1"/>
</dbReference>
<dbReference type="GO" id="GO:0000428">
    <property type="term" value="C:DNA-directed RNA polymerase complex"/>
    <property type="evidence" value="ECO:0007669"/>
    <property type="project" value="UniProtKB-KW"/>
</dbReference>
<comment type="catalytic activity">
    <reaction evidence="18 19">
        <text>RNA(n) + a ribonucleoside 5'-triphosphate = RNA(n+1) + diphosphate</text>
        <dbReference type="Rhea" id="RHEA:21248"/>
        <dbReference type="Rhea" id="RHEA-COMP:14527"/>
        <dbReference type="Rhea" id="RHEA-COMP:17342"/>
        <dbReference type="ChEBI" id="CHEBI:33019"/>
        <dbReference type="ChEBI" id="CHEBI:61557"/>
        <dbReference type="ChEBI" id="CHEBI:140395"/>
        <dbReference type="EC" id="2.7.7.6"/>
    </reaction>
</comment>
<accession>A0A7J6VY60</accession>
<comment type="subcellular location">
    <subcellularLocation>
        <location evidence="2">Membrane</location>
        <topology evidence="2">Multi-pass membrane protein</topology>
    </subcellularLocation>
    <subcellularLocation>
        <location evidence="1">Nucleus</location>
    </subcellularLocation>
</comment>
<comment type="pathway">
    <text evidence="17">Porphyrin-containing compound metabolism.</text>
</comment>
<dbReference type="GO" id="GO:0006351">
    <property type="term" value="P:DNA-templated transcription"/>
    <property type="evidence" value="ECO:0007669"/>
    <property type="project" value="InterPro"/>
</dbReference>
<evidence type="ECO:0000259" key="21">
    <source>
        <dbReference type="SMART" id="SM00663"/>
    </source>
</evidence>
<evidence type="ECO:0000256" key="6">
    <source>
        <dbReference type="ARBA" id="ARBA00022679"/>
    </source>
</evidence>
<keyword evidence="16" id="KW-0539">Nucleus</keyword>
<dbReference type="Gene3D" id="2.40.40.20">
    <property type="match status" value="1"/>
</dbReference>
<dbReference type="Gene3D" id="4.10.860.120">
    <property type="entry name" value="RNA polymerase II, clamp domain"/>
    <property type="match status" value="1"/>
</dbReference>
<dbReference type="InterPro" id="IPR000722">
    <property type="entry name" value="RNA_pol_asu"/>
</dbReference>
<dbReference type="Pfam" id="PF02628">
    <property type="entry name" value="COX15-CtaA"/>
    <property type="match status" value="1"/>
</dbReference>
<dbReference type="InterPro" id="IPR003780">
    <property type="entry name" value="COX15/CtaA_fam"/>
</dbReference>
<keyword evidence="5 19" id="KW-0240">DNA-directed RNA polymerase</keyword>
<evidence type="ECO:0000256" key="7">
    <source>
        <dbReference type="ARBA" id="ARBA00022692"/>
    </source>
</evidence>
<comment type="function">
    <text evidence="19">DNA-dependent RNA polymerase catalyzes the transcription of DNA into RNA using the four ribonucleoside triphosphates as substrates.</text>
</comment>
<dbReference type="InterPro" id="IPR015700">
    <property type="entry name" value="RPC1"/>
</dbReference>
<dbReference type="GO" id="GO:0046872">
    <property type="term" value="F:metal ion binding"/>
    <property type="evidence" value="ECO:0007669"/>
    <property type="project" value="UniProtKB-KW"/>
</dbReference>
<sequence>MMSTTATISSSTKEGSKVLVTAGPRAQKLVAIWIFGSAAWVFSMVILGGVTRLTRSGLSMTDWKFTGSLPPLSGEQWLVEFDKYKQSPEYKRVNKGMTMEDFKFIYWMEYAHRMWGRGLGIMFALPFSYFLRKGYITVHLGLRLSALFALGAGQGLIGWWMVKSGLEEPESEYVQPRVSPYRLAAHLTSAFAIYCGLLWTGLSVVMPEPPAGSVAWVRGASKLQRLALPISFLVGITAVSGAFVAGNDAGHAFNTFPKMGDTWIPEDILSMRPLLRNFFENTATVQFDHRVLASGTLLSVGALWLASRKLDLHPAIRSLIGSTMGMAALQVTLGISTLLSYVPVSLGTAHQAGALTLLTLMILLNHTVRKPSSALLKSLNSVAKSPASSSPSDMEMDMVLYTKEPFIEDVGPRKIKSINFSTLSGDEIRNAAECQVWSGRLYDQFCKPVENGLLDSRMGLANSRGNCTCATCHGEYETCPGHFGYIKLCLPVYNAGFFNFIIKILKSICKSCARILLPDKQRRDYLMKMRQSRDPLKKTALAKEVVQKCKPSCCYNCGYANGLTLPSKLPLYYFIFFLMWKLRREDLIGTVKKDGSIRIVHVPVKSVDNDLIIKQCSTIISHSKGSKPSFNFVLDPLKVLALFRKMVDEDCELLYLSDRPEKLIITDVPVPPSPIRLSNTMNARFSNEDDTTVKLQTIIQANAAVLENIQSKGSIRNFLNDWECLQIEVAQYISSNIQGDRSVTPHYRLPTKPLRGLIQRLKGKQGRFRSNLSGKRVQYTGRTVISPDPNLKISEVGMPILMAQTLTYPERVFRHNIEKLRQCVRNGPGKYPGANYITFAAGGGLMHLIFAARNRAAAELKCGDIVERHLEDGDVVLFNRQPSLHRMSIMCHRVRVMPWRTLRFNESVCNPYNADFDGDEMNIHVPQTEEARTEALTLMGVQNNLCTPKSGEILVASTQDFLTSSFLITRKNTFYDRADFSLMCSYMGDAMDTVDLPPPALIKPIELWTGKQLFSVLVRPHAHMKVYVNLIVEEKNYCKSGETMCPDDGYVYFRNSDLISGQLGKATLGNGNKNGLFSVLLRDYNAYAAASCMNRLAKLSARWIGNYGFSIGIDDVQPGKFLKQQVKNKIDEGHRTCDKFIQLYAEGKLDLLPGRDSEKTLEVMVTRDLNNIRTEVAEVCMKELHWRNSPLIMSQCGSKGSWDNISQMIACVGQQSVENQRVHYGFIDRSLPHFHTKSKTPAAKGFVANSFYSGMIATEFFFHTIAGRVGLVDTAVKTADTGYMSRKLIKGLEDLSIQYDGTVRNGSGGVIQFVYGPDHMDPAKMEGKCGAPLNLERLYLKTKATCPTGASEILSPEKVSDILKERLSRPDMGCCSEKFKESLSKFFKELSASLKKRRELHHLNEKDSSGFLEKIVVNEYGVSDQQLKVFLETCITRYHLKKIEAGTAVGAIGAQSIGEPGTQMTLKTFHFAGVASMNITQGVPRIREIIDATKNIRTPIITAKLDCNNNVAAMFVKGRIEKTVLTEVVESIEIERTWRSEAIVVNLNVEIIHDSQLSISADSVKRSILQHQKTKLKDQDIHTEDGRKIIIYLPEVARSNIRYDLHSLINMLSKVVVQGINTVKRAVYNKDKNNKHVLHIEGTNLRAVMNTPGVDGCQTTSSHIIEVEKTLGIEAARKCIIDEIQQNMNEYKMNIDIRHMMLLADQMTNRGEVLGMNRYGIQKMNNSVLMQASFEKTDDHIFSGAYNGRHDIIEGVTECIIMGIPMQMGTGAFKVQQRVEHLPKLTYGMEPIIS</sequence>
<dbReference type="GO" id="GO:0120547">
    <property type="term" value="F:heme A synthase activity"/>
    <property type="evidence" value="ECO:0007669"/>
    <property type="project" value="InterPro"/>
</dbReference>
<dbReference type="InterPro" id="IPR023754">
    <property type="entry name" value="HemeA_Synthase_type2"/>
</dbReference>
<evidence type="ECO:0000256" key="11">
    <source>
        <dbReference type="ARBA" id="ARBA00022842"/>
    </source>
</evidence>
<dbReference type="GO" id="GO:0006784">
    <property type="term" value="P:heme A biosynthetic process"/>
    <property type="evidence" value="ECO:0007669"/>
    <property type="project" value="InterPro"/>
</dbReference>
<dbReference type="Proteomes" id="UP000554482">
    <property type="component" value="Unassembled WGS sequence"/>
</dbReference>
<dbReference type="Gene3D" id="6.10.250.2940">
    <property type="match status" value="1"/>
</dbReference>
<feature type="transmembrane region" description="Helical" evidence="20">
    <location>
        <begin position="226"/>
        <end position="246"/>
    </location>
</feature>
<dbReference type="InterPro" id="IPR007083">
    <property type="entry name" value="RNA_pol_Rpb1_4"/>
</dbReference>
<keyword evidence="23" id="KW-1185">Reference proteome</keyword>
<feature type="transmembrane region" description="Helical" evidence="20">
    <location>
        <begin position="29"/>
        <end position="50"/>
    </location>
</feature>
<keyword evidence="12 20" id="KW-1133">Transmembrane helix</keyword>
<comment type="similarity">
    <text evidence="3 19">Belongs to the RNA polymerase beta' chain family.</text>
</comment>
<evidence type="ECO:0000256" key="12">
    <source>
        <dbReference type="ARBA" id="ARBA00022989"/>
    </source>
</evidence>
<keyword evidence="14 20" id="KW-0472">Membrane</keyword>
<evidence type="ECO:0000256" key="3">
    <source>
        <dbReference type="ARBA" id="ARBA00006460"/>
    </source>
</evidence>
<dbReference type="Gene3D" id="1.10.150.390">
    <property type="match status" value="1"/>
</dbReference>
<dbReference type="EC" id="2.7.7.6" evidence="19"/>
<keyword evidence="8 19" id="KW-0548">Nucleotidyltransferase</keyword>
<dbReference type="Pfam" id="PF04998">
    <property type="entry name" value="RNA_pol_Rpb1_5"/>
    <property type="match status" value="1"/>
</dbReference>
<evidence type="ECO:0000256" key="4">
    <source>
        <dbReference type="ARBA" id="ARBA00011206"/>
    </source>
</evidence>
<feature type="domain" description="RNA polymerase N-terminal" evidence="21">
    <location>
        <begin position="661"/>
        <end position="969"/>
    </location>
</feature>
<gene>
    <name evidence="22" type="ORF">FRX31_020357</name>
</gene>
<dbReference type="InterPro" id="IPR007066">
    <property type="entry name" value="RNA_pol_Rpb1_3"/>
</dbReference>
<keyword evidence="10" id="KW-0862">Zinc</keyword>
<dbReference type="Gene3D" id="1.10.132.30">
    <property type="match status" value="1"/>
</dbReference>
<dbReference type="InterPro" id="IPR044893">
    <property type="entry name" value="RNA_pol_Rpb1_clamp_domain"/>
</dbReference>
<comment type="caution">
    <text evidence="22">The sequence shown here is derived from an EMBL/GenBank/DDBJ whole genome shotgun (WGS) entry which is preliminary data.</text>
</comment>
<dbReference type="GO" id="GO:0016020">
    <property type="term" value="C:membrane"/>
    <property type="evidence" value="ECO:0007669"/>
    <property type="project" value="UniProtKB-SubCell"/>
</dbReference>
<dbReference type="Pfam" id="PF04983">
    <property type="entry name" value="RNA_pol_Rpb1_3"/>
    <property type="match status" value="1"/>
</dbReference>
<dbReference type="Pfam" id="PF00623">
    <property type="entry name" value="RNA_pol_Rpb1_2"/>
    <property type="match status" value="1"/>
</dbReference>
<dbReference type="Pfam" id="PF05000">
    <property type="entry name" value="RNA_pol_Rpb1_4"/>
    <property type="match status" value="1"/>
</dbReference>
<dbReference type="Gene3D" id="1.10.274.100">
    <property type="entry name" value="RNA polymerase Rpb1, domain 3"/>
    <property type="match status" value="1"/>
</dbReference>
<feature type="transmembrane region" description="Helical" evidence="20">
    <location>
        <begin position="144"/>
        <end position="162"/>
    </location>
</feature>
<keyword evidence="6 19" id="KW-0808">Transferase</keyword>
<evidence type="ECO:0000256" key="19">
    <source>
        <dbReference type="RuleBase" id="RU004279"/>
    </source>
</evidence>
<dbReference type="SUPFAM" id="SSF64484">
    <property type="entry name" value="beta and beta-prime subunits of DNA dependent RNA-polymerase"/>
    <property type="match status" value="1"/>
</dbReference>
<dbReference type="FunFam" id="1.10.274.100:FF:000007">
    <property type="entry name" value="DNA-directed RNA polymerase subunit"/>
    <property type="match status" value="1"/>
</dbReference>
<dbReference type="InterPro" id="IPR035698">
    <property type="entry name" value="RNAP_III_Rpc1_C"/>
</dbReference>
<dbReference type="FunFam" id="2.40.40.20:FF:000019">
    <property type="entry name" value="DNA-directed RNA polymerase II subunit RPB1"/>
    <property type="match status" value="1"/>
</dbReference>
<dbReference type="Pfam" id="PF04997">
    <property type="entry name" value="RNA_pol_Rpb1_1"/>
    <property type="match status" value="1"/>
</dbReference>
<evidence type="ECO:0000256" key="15">
    <source>
        <dbReference type="ARBA" id="ARBA00023163"/>
    </source>
</evidence>
<dbReference type="SMART" id="SM00663">
    <property type="entry name" value="RPOLA_N"/>
    <property type="match status" value="1"/>
</dbReference>
<evidence type="ECO:0000256" key="1">
    <source>
        <dbReference type="ARBA" id="ARBA00004123"/>
    </source>
</evidence>
<evidence type="ECO:0000256" key="2">
    <source>
        <dbReference type="ARBA" id="ARBA00004141"/>
    </source>
</evidence>
<evidence type="ECO:0000313" key="22">
    <source>
        <dbReference type="EMBL" id="KAF5190059.1"/>
    </source>
</evidence>
<keyword evidence="9" id="KW-0479">Metal-binding</keyword>
<dbReference type="PANTHER" id="PTHR48446">
    <property type="entry name" value="DNA-DIRECTED RNA POLYMERASE SUBUNIT BETA' N-TERMINAL SECTION"/>
    <property type="match status" value="1"/>
</dbReference>
<evidence type="ECO:0000256" key="14">
    <source>
        <dbReference type="ARBA" id="ARBA00023136"/>
    </source>
</evidence>
<dbReference type="GO" id="GO:0003899">
    <property type="term" value="F:DNA-directed RNA polymerase activity"/>
    <property type="evidence" value="ECO:0007669"/>
    <property type="project" value="UniProtKB-EC"/>
</dbReference>
<keyword evidence="13" id="KW-0350">Heme biosynthesis</keyword>
<dbReference type="EMBL" id="JABWDY010024667">
    <property type="protein sequence ID" value="KAF5190059.1"/>
    <property type="molecule type" value="Genomic_DNA"/>
</dbReference>
<evidence type="ECO:0000256" key="8">
    <source>
        <dbReference type="ARBA" id="ARBA00022695"/>
    </source>
</evidence>
<dbReference type="Gene3D" id="6.20.50.80">
    <property type="match status" value="1"/>
</dbReference>
<name>A0A7J6VY60_THATH</name>
<feature type="transmembrane region" description="Helical" evidence="20">
    <location>
        <begin position="114"/>
        <end position="132"/>
    </location>
</feature>
<evidence type="ECO:0000256" key="18">
    <source>
        <dbReference type="ARBA" id="ARBA00048552"/>
    </source>
</evidence>
<dbReference type="Gene3D" id="3.30.1490.180">
    <property type="entry name" value="RNA polymerase ii"/>
    <property type="match status" value="1"/>
</dbReference>
<proteinExistence type="inferred from homology"/>
<organism evidence="22 23">
    <name type="scientific">Thalictrum thalictroides</name>
    <name type="common">Rue-anemone</name>
    <name type="synonym">Anemone thalictroides</name>
    <dbReference type="NCBI Taxonomy" id="46969"/>
    <lineage>
        <taxon>Eukaryota</taxon>
        <taxon>Viridiplantae</taxon>
        <taxon>Streptophyta</taxon>
        <taxon>Embryophyta</taxon>
        <taxon>Tracheophyta</taxon>
        <taxon>Spermatophyta</taxon>
        <taxon>Magnoliopsida</taxon>
        <taxon>Ranunculales</taxon>
        <taxon>Ranunculaceae</taxon>
        <taxon>Thalictroideae</taxon>
        <taxon>Thalictrum</taxon>
    </lineage>
</organism>
<evidence type="ECO:0000256" key="16">
    <source>
        <dbReference type="ARBA" id="ARBA00023242"/>
    </source>
</evidence>
<dbReference type="InterPro" id="IPR038120">
    <property type="entry name" value="Rpb1_funnel_sf"/>
</dbReference>
<protein>
    <recommendedName>
        <fullName evidence="19">DNA-directed RNA polymerase subunit</fullName>
        <ecNumber evidence="19">2.7.7.6</ecNumber>
    </recommendedName>
</protein>